<feature type="region of interest" description="Disordered" evidence="1">
    <location>
        <begin position="114"/>
        <end position="167"/>
    </location>
</feature>
<feature type="region of interest" description="Disordered" evidence="1">
    <location>
        <begin position="66"/>
        <end position="101"/>
    </location>
</feature>
<evidence type="ECO:0000313" key="3">
    <source>
        <dbReference type="EnsemblMetazoa" id="CapteP210046"/>
    </source>
</evidence>
<reference evidence="3" key="3">
    <citation type="submission" date="2015-06" db="UniProtKB">
        <authorList>
            <consortium name="EnsemblMetazoa"/>
        </authorList>
    </citation>
    <scope>IDENTIFICATION</scope>
</reference>
<keyword evidence="4" id="KW-1185">Reference proteome</keyword>
<evidence type="ECO:0000313" key="2">
    <source>
        <dbReference type="EMBL" id="ELT96687.1"/>
    </source>
</evidence>
<evidence type="ECO:0000313" key="4">
    <source>
        <dbReference type="Proteomes" id="UP000014760"/>
    </source>
</evidence>
<reference evidence="2 4" key="2">
    <citation type="journal article" date="2013" name="Nature">
        <title>Insights into bilaterian evolution from three spiralian genomes.</title>
        <authorList>
            <person name="Simakov O."/>
            <person name="Marletaz F."/>
            <person name="Cho S.J."/>
            <person name="Edsinger-Gonzales E."/>
            <person name="Havlak P."/>
            <person name="Hellsten U."/>
            <person name="Kuo D.H."/>
            <person name="Larsson T."/>
            <person name="Lv J."/>
            <person name="Arendt D."/>
            <person name="Savage R."/>
            <person name="Osoegawa K."/>
            <person name="de Jong P."/>
            <person name="Grimwood J."/>
            <person name="Chapman J.A."/>
            <person name="Shapiro H."/>
            <person name="Aerts A."/>
            <person name="Otillar R.P."/>
            <person name="Terry A.Y."/>
            <person name="Boore J.L."/>
            <person name="Grigoriev I.V."/>
            <person name="Lindberg D.R."/>
            <person name="Seaver E.C."/>
            <person name="Weisblat D.A."/>
            <person name="Putnam N.H."/>
            <person name="Rokhsar D.S."/>
        </authorList>
    </citation>
    <scope>NUCLEOTIDE SEQUENCE</scope>
    <source>
        <strain evidence="2 4">I ESC-2004</strain>
    </source>
</reference>
<evidence type="ECO:0000256" key="1">
    <source>
        <dbReference type="SAM" id="MobiDB-lite"/>
    </source>
</evidence>
<feature type="compositionally biased region" description="Acidic residues" evidence="1">
    <location>
        <begin position="84"/>
        <end position="98"/>
    </location>
</feature>
<dbReference type="EnsemblMetazoa" id="CapteT210046">
    <property type="protein sequence ID" value="CapteP210046"/>
    <property type="gene ID" value="CapteG210046"/>
</dbReference>
<dbReference type="EMBL" id="KB308752">
    <property type="protein sequence ID" value="ELT96687.1"/>
    <property type="molecule type" value="Genomic_DNA"/>
</dbReference>
<gene>
    <name evidence="2" type="ORF">CAPTEDRAFT_210046</name>
</gene>
<name>R7TSV3_CAPTE</name>
<dbReference type="AlphaFoldDB" id="R7TSV3"/>
<protein>
    <submittedName>
        <fullName evidence="2 3">Uncharacterized protein</fullName>
    </submittedName>
</protein>
<reference evidence="4" key="1">
    <citation type="submission" date="2012-12" db="EMBL/GenBank/DDBJ databases">
        <authorList>
            <person name="Hellsten U."/>
            <person name="Grimwood J."/>
            <person name="Chapman J.A."/>
            <person name="Shapiro H."/>
            <person name="Aerts A."/>
            <person name="Otillar R.P."/>
            <person name="Terry A.Y."/>
            <person name="Boore J.L."/>
            <person name="Simakov O."/>
            <person name="Marletaz F."/>
            <person name="Cho S.-J."/>
            <person name="Edsinger-Gonzales E."/>
            <person name="Havlak P."/>
            <person name="Kuo D.-H."/>
            <person name="Larsson T."/>
            <person name="Lv J."/>
            <person name="Arendt D."/>
            <person name="Savage R."/>
            <person name="Osoegawa K."/>
            <person name="de Jong P."/>
            <person name="Lindberg D.R."/>
            <person name="Seaver E.C."/>
            <person name="Weisblat D.A."/>
            <person name="Putnam N.H."/>
            <person name="Grigoriev I.V."/>
            <person name="Rokhsar D.S."/>
        </authorList>
    </citation>
    <scope>NUCLEOTIDE SEQUENCE</scope>
    <source>
        <strain evidence="4">I ESC-2004</strain>
    </source>
</reference>
<organism evidence="2">
    <name type="scientific">Capitella teleta</name>
    <name type="common">Polychaete worm</name>
    <dbReference type="NCBI Taxonomy" id="283909"/>
    <lineage>
        <taxon>Eukaryota</taxon>
        <taxon>Metazoa</taxon>
        <taxon>Spiralia</taxon>
        <taxon>Lophotrochozoa</taxon>
        <taxon>Annelida</taxon>
        <taxon>Polychaeta</taxon>
        <taxon>Sedentaria</taxon>
        <taxon>Scolecida</taxon>
        <taxon>Capitellidae</taxon>
        <taxon>Capitella</taxon>
    </lineage>
</organism>
<sequence>MTLHFAQFPFNRSSDTLLFLYTMADYSKLCVSLLVRETMLLGYTRTPPIVRRKERRLKSQTKRIATCRAPSPLLREPAPCPDLHDDEAQERDEGDDEYAASMRASIRELRESLAELRNRVKSHRQPKDQTPRRDRQRAPVNASSTPRLNREQKRNLWMEAQKKKHAS</sequence>
<dbReference type="EMBL" id="AMQN01011193">
    <property type="status" value="NOT_ANNOTATED_CDS"/>
    <property type="molecule type" value="Genomic_DNA"/>
</dbReference>
<accession>R7TSV3</accession>
<feature type="compositionally biased region" description="Basic and acidic residues" evidence="1">
    <location>
        <begin position="125"/>
        <end position="137"/>
    </location>
</feature>
<dbReference type="HOGENOM" id="CLU_1679604_0_0_1"/>
<proteinExistence type="predicted"/>
<dbReference type="Proteomes" id="UP000014760">
    <property type="component" value="Unassembled WGS sequence"/>
</dbReference>